<dbReference type="GO" id="GO:0016646">
    <property type="term" value="F:oxidoreductase activity, acting on the CH-NH group of donors, NAD or NADP as acceptor"/>
    <property type="evidence" value="ECO:0007669"/>
    <property type="project" value="TreeGrafter"/>
</dbReference>
<evidence type="ECO:0000313" key="3">
    <source>
        <dbReference type="Proteomes" id="UP000198888"/>
    </source>
</evidence>
<gene>
    <name evidence="2" type="ORF">SAMN05444271_11265</name>
</gene>
<dbReference type="InterPro" id="IPR036291">
    <property type="entry name" value="NAD(P)-bd_dom_sf"/>
</dbReference>
<dbReference type="GeneID" id="35003540"/>
<dbReference type="Gene3D" id="3.40.50.720">
    <property type="entry name" value="NAD(P)-binding Rossmann-like Domain"/>
    <property type="match status" value="1"/>
</dbReference>
<proteinExistence type="predicted"/>
<dbReference type="KEGG" id="hae:halTADL_2769"/>
<dbReference type="AlphaFoldDB" id="A0A1H6UUQ1"/>
<sequence length="208" mass="22416">MKLTVFGASGPTGQQVVDQAVGRGHEVTAVVTSTAPESRFPDEVDVVEANVYEGENIEETLNESTVVCNVIRHSKNSPPDYLTVCGAHILDAMEAAEVGRYLTVVPAAVQRDGEQFGVGESIGTSVFQLLRPTVTVDATNHVADVTARDLNWTVIRVLRLTEGTTTRQYTTGNISLGIGSVSYGDVAAFLLDCCDRGIYLRMQPKIRT</sequence>
<dbReference type="Pfam" id="PF13460">
    <property type="entry name" value="NAD_binding_10"/>
    <property type="match status" value="1"/>
</dbReference>
<dbReference type="InterPro" id="IPR016040">
    <property type="entry name" value="NAD(P)-bd_dom"/>
</dbReference>
<evidence type="ECO:0000313" key="2">
    <source>
        <dbReference type="EMBL" id="SEI93397.1"/>
    </source>
</evidence>
<accession>A0A2H4Q580</accession>
<protein>
    <submittedName>
        <fullName evidence="2">Putative NADH-flavin reductase</fullName>
    </submittedName>
</protein>
<name>A0A1H6UUQ1_9EURY</name>
<dbReference type="EMBL" id="FNYR01000012">
    <property type="protein sequence ID" value="SEI93397.1"/>
    <property type="molecule type" value="Genomic_DNA"/>
</dbReference>
<organism evidence="2 3">
    <name type="scientific">Halohasta litchfieldiae</name>
    <dbReference type="NCBI Taxonomy" id="1073996"/>
    <lineage>
        <taxon>Archaea</taxon>
        <taxon>Methanobacteriati</taxon>
        <taxon>Methanobacteriota</taxon>
        <taxon>Stenosarchaea group</taxon>
        <taxon>Halobacteria</taxon>
        <taxon>Halobacteriales</taxon>
        <taxon>Haloferacaceae</taxon>
        <taxon>Halohasta</taxon>
    </lineage>
</organism>
<dbReference type="InterPro" id="IPR051606">
    <property type="entry name" value="Polyketide_Oxido-like"/>
</dbReference>
<reference evidence="2 3" key="1">
    <citation type="submission" date="2016-10" db="EMBL/GenBank/DDBJ databases">
        <authorList>
            <person name="de Groot N.N."/>
        </authorList>
    </citation>
    <scope>NUCLEOTIDE SEQUENCE [LARGE SCALE GENOMIC DNA]</scope>
    <source>
        <strain evidence="2 3">DSM 22187</strain>
    </source>
</reference>
<feature type="domain" description="NAD(P)-binding" evidence="1">
    <location>
        <begin position="7"/>
        <end position="195"/>
    </location>
</feature>
<dbReference type="PANTHER" id="PTHR43355:SF2">
    <property type="entry name" value="FLAVIN REDUCTASE (NADPH)"/>
    <property type="match status" value="1"/>
</dbReference>
<dbReference type="Proteomes" id="UP000198888">
    <property type="component" value="Unassembled WGS sequence"/>
</dbReference>
<keyword evidence="3" id="KW-1185">Reference proteome</keyword>
<dbReference type="OrthoDB" id="358920at2157"/>
<dbReference type="RefSeq" id="WP_162551733.1">
    <property type="nucleotide sequence ID" value="NZ_CP024845.1"/>
</dbReference>
<accession>A0A1H6UUQ1</accession>
<dbReference type="PANTHER" id="PTHR43355">
    <property type="entry name" value="FLAVIN REDUCTASE (NADPH)"/>
    <property type="match status" value="1"/>
</dbReference>
<evidence type="ECO:0000259" key="1">
    <source>
        <dbReference type="Pfam" id="PF13460"/>
    </source>
</evidence>
<dbReference type="STRING" id="1073996.SAMN05444271_11265"/>
<dbReference type="SUPFAM" id="SSF51735">
    <property type="entry name" value="NAD(P)-binding Rossmann-fold domains"/>
    <property type="match status" value="1"/>
</dbReference>